<sequence length="324" mass="36307">MARPKKTGLTYFPLDCQMDDKIEMLEAEHGLEGFAIYLKLLQHIYQTEAGELDMSVVFRWKTLPKQWGIPAENFRKTVETMLEIALFDSAAFAERQVLTSNGIHKRIKEVADLRAKDRRRKTEGKPEFSEGFPAEKYTKGKGKDTSVSQKETEKEMESSRSSGEGEPEKKMEGAENAATDSLPAQTPAPSPPGCAAPPAPPAPRRFETWRDYDGPWPEQVHPPFGTPAFHSAWAKWGKYLAEIDKGHGGPTREDEDLLRLRQLAGTDHELALHIISTSISCGWKSLNKPTHELNRRTNRPGLLAADPTERHNIPAQHDFAQDAA</sequence>
<feature type="compositionally biased region" description="Basic and acidic residues" evidence="1">
    <location>
        <begin position="136"/>
        <end position="158"/>
    </location>
</feature>
<dbReference type="Proteomes" id="UP000559626">
    <property type="component" value="Unassembled WGS sequence"/>
</dbReference>
<dbReference type="InterPro" id="IPR025400">
    <property type="entry name" value="Lin1244/Lin1753-like_N"/>
</dbReference>
<dbReference type="AlphaFoldDB" id="A0A7Y0AHS2"/>
<dbReference type="PANTHER" id="PTHR39196">
    <property type="entry name" value="PRIMOSOME, DNAD SUBUNIT"/>
    <property type="match status" value="1"/>
</dbReference>
<feature type="compositionally biased region" description="Pro residues" evidence="1">
    <location>
        <begin position="186"/>
        <end position="203"/>
    </location>
</feature>
<name>A0A7Y0AHS2_9BACT</name>
<reference evidence="3 4" key="1">
    <citation type="submission" date="2020-04" db="EMBL/GenBank/DDBJ databases">
        <title>Hymenobacter polaris sp. nov., isolated from Arctic soil.</title>
        <authorList>
            <person name="Dahal R.H."/>
        </authorList>
    </citation>
    <scope>NUCLEOTIDE SEQUENCE [LARGE SCALE GENOMIC DNA]</scope>
    <source>
        <strain evidence="3 4">RP-2-7</strain>
    </source>
</reference>
<organism evidence="3 4">
    <name type="scientific">Hymenobacter polaris</name>
    <dbReference type="NCBI Taxonomy" id="2682546"/>
    <lineage>
        <taxon>Bacteria</taxon>
        <taxon>Pseudomonadati</taxon>
        <taxon>Bacteroidota</taxon>
        <taxon>Cytophagia</taxon>
        <taxon>Cytophagales</taxon>
        <taxon>Hymenobacteraceae</taxon>
        <taxon>Hymenobacter</taxon>
    </lineage>
</organism>
<evidence type="ECO:0000313" key="3">
    <source>
        <dbReference type="EMBL" id="NML67631.1"/>
    </source>
</evidence>
<feature type="domain" description="Lin1244/Lin1753-like N-terminal" evidence="2">
    <location>
        <begin position="11"/>
        <end position="103"/>
    </location>
</feature>
<accession>A0A7Y0AHS2</accession>
<keyword evidence="4" id="KW-1185">Reference proteome</keyword>
<dbReference type="EMBL" id="JABBGH010000003">
    <property type="protein sequence ID" value="NML67631.1"/>
    <property type="molecule type" value="Genomic_DNA"/>
</dbReference>
<comment type="caution">
    <text evidence="3">The sequence shown here is derived from an EMBL/GenBank/DDBJ whole genome shotgun (WGS) entry which is preliminary data.</text>
</comment>
<dbReference type="RefSeq" id="WP_169533284.1">
    <property type="nucleotide sequence ID" value="NZ_JABBGH010000003.1"/>
</dbReference>
<evidence type="ECO:0000313" key="4">
    <source>
        <dbReference type="Proteomes" id="UP000559626"/>
    </source>
</evidence>
<proteinExistence type="predicted"/>
<protein>
    <submittedName>
        <fullName evidence="3">DUF4373 domain-containing protein</fullName>
    </submittedName>
</protein>
<evidence type="ECO:0000259" key="2">
    <source>
        <dbReference type="Pfam" id="PF14297"/>
    </source>
</evidence>
<feature type="region of interest" description="Disordered" evidence="1">
    <location>
        <begin position="292"/>
        <end position="324"/>
    </location>
</feature>
<dbReference type="Pfam" id="PF14297">
    <property type="entry name" value="Lin1244_N"/>
    <property type="match status" value="1"/>
</dbReference>
<evidence type="ECO:0000256" key="1">
    <source>
        <dbReference type="SAM" id="MobiDB-lite"/>
    </source>
</evidence>
<gene>
    <name evidence="3" type="ORF">HHL22_20715</name>
</gene>
<feature type="region of interest" description="Disordered" evidence="1">
    <location>
        <begin position="114"/>
        <end position="208"/>
    </location>
</feature>
<dbReference type="PANTHER" id="PTHR39196:SF1">
    <property type="entry name" value="PRIMOSOME, DNAD SUBUNIT"/>
    <property type="match status" value="1"/>
</dbReference>